<dbReference type="Pfam" id="PF13187">
    <property type="entry name" value="Fer4_9"/>
    <property type="match status" value="1"/>
</dbReference>
<reference evidence="5 7" key="1">
    <citation type="submission" date="2015-10" db="EMBL/GenBank/DDBJ databases">
        <title>Draft genome of Bosea thiooxidans.</title>
        <authorList>
            <person name="Wang X."/>
        </authorList>
    </citation>
    <scope>NUCLEOTIDE SEQUENCE [LARGE SCALE GENOMIC DNA]</scope>
    <source>
        <strain evidence="5 7">CGMCC 9174</strain>
    </source>
</reference>
<organism evidence="5 7">
    <name type="scientific">Bosea thiooxidans</name>
    <dbReference type="NCBI Taxonomy" id="53254"/>
    <lineage>
        <taxon>Bacteria</taxon>
        <taxon>Pseudomonadati</taxon>
        <taxon>Pseudomonadota</taxon>
        <taxon>Alphaproteobacteria</taxon>
        <taxon>Hyphomicrobiales</taxon>
        <taxon>Boseaceae</taxon>
        <taxon>Bosea</taxon>
    </lineage>
</organism>
<feature type="domain" description="4Fe-4S ferredoxin-type" evidence="4">
    <location>
        <begin position="31"/>
        <end position="61"/>
    </location>
</feature>
<evidence type="ECO:0000313" key="5">
    <source>
        <dbReference type="EMBL" id="KQK31474.1"/>
    </source>
</evidence>
<dbReference type="GO" id="GO:0046872">
    <property type="term" value="F:metal ion binding"/>
    <property type="evidence" value="ECO:0007669"/>
    <property type="project" value="UniProtKB-KW"/>
</dbReference>
<dbReference type="PROSITE" id="PS51379">
    <property type="entry name" value="4FE4S_FER_2"/>
    <property type="match status" value="2"/>
</dbReference>
<dbReference type="EMBL" id="FUYX01000005">
    <property type="protein sequence ID" value="SKB79320.1"/>
    <property type="molecule type" value="Genomic_DNA"/>
</dbReference>
<dbReference type="AlphaFoldDB" id="A0A0Q3T1B5"/>
<dbReference type="Gene3D" id="3.30.70.20">
    <property type="match status" value="1"/>
</dbReference>
<keyword evidence="3" id="KW-0411">Iron-sulfur</keyword>
<dbReference type="Proteomes" id="UP000190130">
    <property type="component" value="Unassembled WGS sequence"/>
</dbReference>
<evidence type="ECO:0000313" key="7">
    <source>
        <dbReference type="Proteomes" id="UP000051562"/>
    </source>
</evidence>
<keyword evidence="1" id="KW-0479">Metal-binding</keyword>
<dbReference type="STRING" id="53254.SAMN05660750_02388"/>
<evidence type="ECO:0000313" key="8">
    <source>
        <dbReference type="Proteomes" id="UP000190130"/>
    </source>
</evidence>
<keyword evidence="2" id="KW-0408">Iron</keyword>
<dbReference type="RefSeq" id="WP_055727240.1">
    <property type="nucleotide sequence ID" value="NZ_FUYX01000005.1"/>
</dbReference>
<feature type="domain" description="4Fe-4S ferredoxin-type" evidence="4">
    <location>
        <begin position="1"/>
        <end position="30"/>
    </location>
</feature>
<dbReference type="InterPro" id="IPR017900">
    <property type="entry name" value="4Fe4S_Fe_S_CS"/>
</dbReference>
<dbReference type="Proteomes" id="UP000051562">
    <property type="component" value="Unassembled WGS sequence"/>
</dbReference>
<evidence type="ECO:0000313" key="6">
    <source>
        <dbReference type="EMBL" id="SKB79320.1"/>
    </source>
</evidence>
<evidence type="ECO:0000259" key="4">
    <source>
        <dbReference type="PROSITE" id="PS51379"/>
    </source>
</evidence>
<name>A0A0Q3T1B5_9HYPH</name>
<dbReference type="SUPFAM" id="SSF54862">
    <property type="entry name" value="4Fe-4S ferredoxins"/>
    <property type="match status" value="1"/>
</dbReference>
<protein>
    <submittedName>
        <fullName evidence="6">NAD-dependent dihydropyrimidine dehydrogenase, PreA subunit</fullName>
    </submittedName>
</protein>
<proteinExistence type="predicted"/>
<evidence type="ECO:0000256" key="1">
    <source>
        <dbReference type="ARBA" id="ARBA00022723"/>
    </source>
</evidence>
<sequence length="114" mass="12871">MIEFIVSERCTACDRCVEVCPSNVFEPMEAGPPVIARQDDCQTCFMCELYCTADALYVGPNAYHAEPADPAAVIASGLLGQYRRDSGWDEWQDHYPNEQWLMETVFRRAAEAAR</sequence>
<gene>
    <name evidence="5" type="ORF">ARD30_03465</name>
    <name evidence="6" type="ORF">SAMN05660750_02388</name>
</gene>
<dbReference type="EMBL" id="LMAR01000023">
    <property type="protein sequence ID" value="KQK31474.1"/>
    <property type="molecule type" value="Genomic_DNA"/>
</dbReference>
<accession>A0A0Q3T1B5</accession>
<evidence type="ECO:0000256" key="3">
    <source>
        <dbReference type="ARBA" id="ARBA00023014"/>
    </source>
</evidence>
<keyword evidence="7" id="KW-1185">Reference proteome</keyword>
<dbReference type="PROSITE" id="PS00198">
    <property type="entry name" value="4FE4S_FER_1"/>
    <property type="match status" value="1"/>
</dbReference>
<dbReference type="OrthoDB" id="9800445at2"/>
<dbReference type="GO" id="GO:0051536">
    <property type="term" value="F:iron-sulfur cluster binding"/>
    <property type="evidence" value="ECO:0007669"/>
    <property type="project" value="UniProtKB-KW"/>
</dbReference>
<evidence type="ECO:0000256" key="2">
    <source>
        <dbReference type="ARBA" id="ARBA00023004"/>
    </source>
</evidence>
<dbReference type="InterPro" id="IPR017896">
    <property type="entry name" value="4Fe4S_Fe-S-bd"/>
</dbReference>
<reference evidence="6 8" key="2">
    <citation type="submission" date="2017-02" db="EMBL/GenBank/DDBJ databases">
        <authorList>
            <person name="Peterson S.W."/>
        </authorList>
    </citation>
    <scope>NUCLEOTIDE SEQUENCE [LARGE SCALE GENOMIC DNA]</scope>
    <source>
        <strain evidence="6 8">DSM 9653</strain>
    </source>
</reference>